<feature type="domain" description="Ubiquitin-like" evidence="2">
    <location>
        <begin position="38"/>
        <end position="108"/>
    </location>
</feature>
<dbReference type="InterPro" id="IPR040015">
    <property type="entry name" value="UBL3-like"/>
</dbReference>
<name>A0A166A5Q7_EXIGL</name>
<dbReference type="PANTHER" id="PTHR13169">
    <property type="entry name" value="UBIQUITIN-LIKE PROTEIN 3 HCG-1 PROTEIN"/>
    <property type="match status" value="1"/>
</dbReference>
<feature type="region of interest" description="Disordered" evidence="1">
    <location>
        <begin position="118"/>
        <end position="158"/>
    </location>
</feature>
<evidence type="ECO:0000256" key="1">
    <source>
        <dbReference type="SAM" id="MobiDB-lite"/>
    </source>
</evidence>
<dbReference type="InterPro" id="IPR000626">
    <property type="entry name" value="Ubiquitin-like_dom"/>
</dbReference>
<evidence type="ECO:0000313" key="4">
    <source>
        <dbReference type="Proteomes" id="UP000077266"/>
    </source>
</evidence>
<dbReference type="AlphaFoldDB" id="A0A166A5Q7"/>
<proteinExistence type="predicted"/>
<keyword evidence="4" id="KW-1185">Reference proteome</keyword>
<dbReference type="InParanoid" id="A0A166A5Q7"/>
<sequence>MSEGSSSMLAAHAHAGLEPLDDGPTASPTPAHVELRQTQLTFLLVSGRRRTMAFDDDATVGRVKELLWNTWPADWQDERPPAPNYLRVLYLGKMLQDDETLVSLKLPPWTAPTIMHLSVRPTPPTGADDAAKKHTRGSILRRATDASSGPGAGDDDASGGGCCCVIC</sequence>
<evidence type="ECO:0000313" key="3">
    <source>
        <dbReference type="EMBL" id="KZV88739.1"/>
    </source>
</evidence>
<evidence type="ECO:0000259" key="2">
    <source>
        <dbReference type="PROSITE" id="PS50053"/>
    </source>
</evidence>
<dbReference type="Pfam" id="PF13881">
    <property type="entry name" value="Rad60-SLD_2"/>
    <property type="match status" value="1"/>
</dbReference>
<dbReference type="Gene3D" id="3.10.20.90">
    <property type="entry name" value="Phosphatidylinositol 3-kinase Catalytic Subunit, Chain A, domain 1"/>
    <property type="match status" value="1"/>
</dbReference>
<dbReference type="InterPro" id="IPR029071">
    <property type="entry name" value="Ubiquitin-like_domsf"/>
</dbReference>
<protein>
    <recommendedName>
        <fullName evidence="2">Ubiquitin-like domain-containing protein</fullName>
    </recommendedName>
</protein>
<dbReference type="PROSITE" id="PS50053">
    <property type="entry name" value="UBIQUITIN_2"/>
    <property type="match status" value="1"/>
</dbReference>
<dbReference type="PANTHER" id="PTHR13169:SF0">
    <property type="entry name" value="UBIQUITIN-LIKE PROTEIN 3"/>
    <property type="match status" value="1"/>
</dbReference>
<dbReference type="InterPro" id="IPR039540">
    <property type="entry name" value="UBL3-like_ubiquitin_dom"/>
</dbReference>
<organism evidence="3 4">
    <name type="scientific">Exidia glandulosa HHB12029</name>
    <dbReference type="NCBI Taxonomy" id="1314781"/>
    <lineage>
        <taxon>Eukaryota</taxon>
        <taxon>Fungi</taxon>
        <taxon>Dikarya</taxon>
        <taxon>Basidiomycota</taxon>
        <taxon>Agaricomycotina</taxon>
        <taxon>Agaricomycetes</taxon>
        <taxon>Auriculariales</taxon>
        <taxon>Exidiaceae</taxon>
        <taxon>Exidia</taxon>
    </lineage>
</organism>
<dbReference type="OrthoDB" id="1043111at2759"/>
<dbReference type="STRING" id="1314781.A0A166A5Q7"/>
<reference evidence="3 4" key="1">
    <citation type="journal article" date="2016" name="Mol. Biol. Evol.">
        <title>Comparative Genomics of Early-Diverging Mushroom-Forming Fungi Provides Insights into the Origins of Lignocellulose Decay Capabilities.</title>
        <authorList>
            <person name="Nagy L.G."/>
            <person name="Riley R."/>
            <person name="Tritt A."/>
            <person name="Adam C."/>
            <person name="Daum C."/>
            <person name="Floudas D."/>
            <person name="Sun H."/>
            <person name="Yadav J.S."/>
            <person name="Pangilinan J."/>
            <person name="Larsson K.H."/>
            <person name="Matsuura K."/>
            <person name="Barry K."/>
            <person name="Labutti K."/>
            <person name="Kuo R."/>
            <person name="Ohm R.A."/>
            <person name="Bhattacharya S.S."/>
            <person name="Shirouzu T."/>
            <person name="Yoshinaga Y."/>
            <person name="Martin F.M."/>
            <person name="Grigoriev I.V."/>
            <person name="Hibbett D.S."/>
        </authorList>
    </citation>
    <scope>NUCLEOTIDE SEQUENCE [LARGE SCALE GENOMIC DNA]</scope>
    <source>
        <strain evidence="3 4">HHB12029</strain>
    </source>
</reference>
<dbReference type="Proteomes" id="UP000077266">
    <property type="component" value="Unassembled WGS sequence"/>
</dbReference>
<gene>
    <name evidence="3" type="ORF">EXIGLDRAFT_696459</name>
</gene>
<dbReference type="SUPFAM" id="SSF54236">
    <property type="entry name" value="Ubiquitin-like"/>
    <property type="match status" value="1"/>
</dbReference>
<accession>A0A166A5Q7</accession>
<dbReference type="EMBL" id="KV426091">
    <property type="protein sequence ID" value="KZV88739.1"/>
    <property type="molecule type" value="Genomic_DNA"/>
</dbReference>